<feature type="signal peptide" evidence="1">
    <location>
        <begin position="1"/>
        <end position="25"/>
    </location>
</feature>
<keyword evidence="1" id="KW-0732">Signal</keyword>
<dbReference type="InterPro" id="IPR011044">
    <property type="entry name" value="Quino_amine_DH_bsu"/>
</dbReference>
<dbReference type="SUPFAM" id="SSF50969">
    <property type="entry name" value="YVTN repeat-like/Quinoprotein amine dehydrogenase"/>
    <property type="match status" value="1"/>
</dbReference>
<evidence type="ECO:0000313" key="2">
    <source>
        <dbReference type="EMBL" id="MDZ5489809.1"/>
    </source>
</evidence>
<dbReference type="Proteomes" id="UP001290101">
    <property type="component" value="Unassembled WGS sequence"/>
</dbReference>
<feature type="chain" id="PRO_5045921857" evidence="1">
    <location>
        <begin position="26"/>
        <end position="1073"/>
    </location>
</feature>
<dbReference type="Gene3D" id="2.60.40.10">
    <property type="entry name" value="Immunoglobulins"/>
    <property type="match status" value="2"/>
</dbReference>
<name>A0ABU5JBF7_9ACTN</name>
<accession>A0ABU5JBF7</accession>
<dbReference type="InterPro" id="IPR013431">
    <property type="entry name" value="Delta_60_rpt"/>
</dbReference>
<evidence type="ECO:0000256" key="1">
    <source>
        <dbReference type="SAM" id="SignalP"/>
    </source>
</evidence>
<comment type="caution">
    <text evidence="2">The sequence shown here is derived from an EMBL/GenBank/DDBJ whole genome shotgun (WGS) entry which is preliminary data.</text>
</comment>
<dbReference type="EMBL" id="JAXOTQ010000010">
    <property type="protein sequence ID" value="MDZ5489809.1"/>
    <property type="molecule type" value="Genomic_DNA"/>
</dbReference>
<dbReference type="Gene3D" id="2.80.10.50">
    <property type="match status" value="1"/>
</dbReference>
<reference evidence="2 3" key="1">
    <citation type="submission" date="2023-12" db="EMBL/GenBank/DDBJ databases">
        <title>Micromonospora sp. nov., isolated from Atacama Desert.</title>
        <authorList>
            <person name="Carro L."/>
            <person name="Golinska P."/>
            <person name="Klenk H.-P."/>
            <person name="Goodfellow M."/>
        </authorList>
    </citation>
    <scope>NUCLEOTIDE SEQUENCE [LARGE SCALE GENOMIC DNA]</scope>
    <source>
        <strain evidence="2 3">4G53</strain>
    </source>
</reference>
<dbReference type="InterPro" id="IPR013783">
    <property type="entry name" value="Ig-like_fold"/>
</dbReference>
<dbReference type="Pfam" id="PF17164">
    <property type="entry name" value="DUF5122"/>
    <property type="match status" value="2"/>
</dbReference>
<keyword evidence="3" id="KW-1185">Reference proteome</keyword>
<gene>
    <name evidence="2" type="ORF">U2F25_10095</name>
</gene>
<evidence type="ECO:0000313" key="3">
    <source>
        <dbReference type="Proteomes" id="UP001290101"/>
    </source>
</evidence>
<protein>
    <submittedName>
        <fullName evidence="2">Ig-like domain-containing protein</fullName>
    </submittedName>
</protein>
<dbReference type="RefSeq" id="WP_322440092.1">
    <property type="nucleotide sequence ID" value="NZ_JAXOTQ010000010.1"/>
</dbReference>
<proteinExistence type="predicted"/>
<organism evidence="2 3">
    <name type="scientific">Micromonospora sicca</name>
    <dbReference type="NCBI Taxonomy" id="2202420"/>
    <lineage>
        <taxon>Bacteria</taxon>
        <taxon>Bacillati</taxon>
        <taxon>Actinomycetota</taxon>
        <taxon>Actinomycetes</taxon>
        <taxon>Micromonosporales</taxon>
        <taxon>Micromonosporaceae</taxon>
        <taxon>Micromonospora</taxon>
    </lineage>
</organism>
<sequence length="1073" mass="111107">MHVRSRTVAGLVAGAVVLTGLPAAASTAAGKLADNAASTTTRTVLKTVGGDATRTAVRTATIAALPVPGHTGLVPSAPRTDTPRITNGEITDIALIGNRVFIAGSFTSIANVGATPIAQRSLAAYNIDTGKIDTGFRPTFDGSVEAVEAAPDGSSLYVAGSFNTVGGVAKRKIVRLNPVTGAPIAAFTATADARATALAVSKTAVYVGGQFTKVNGVSRSGLVALNPTTGAVDSGFNLPLSGGIGVGGLLTVQQLKLTHDDSKLLVVHTGRQIAGQDRYGVGLINTATKALLPWRTRLWEDNLSFVGGIQRVFAGDIAPNDSYFVVTSGSGGDRPPINDTAIAFPVTGNDNVQPIWVSRHFDSVYSVAITETAVYVGGHFSWQESPTSNVPWPGLDNVGYGTGQGLSGYGLGDQVVRRDHLGALDPKTGTALEWNPGSNSYEGEKAMLATPRGLFVGGDGNIKGAKTVGRVGFFDLSRAPAASSVDTTIATPIEGAVKPANAAFVIDGKATAPAGVTRVQVEIQNRNSKQYLQDDLVTWGAANSINATVAAVNSPSTSWSVSVSLPTGEYQLQAKTVARDGASDATKAVKKIETFRFDDLPPSTRITAPTGGLLTTKTFIATGTASDDKGVSALTYSFRTPNNQYLQDDGSVAPVYNTFRGEPDVIGALSATWQVEVTLPVEGDWKMTATAIDTAGQSDLRGDTRDWIISATGVPPTVAISNPVPMTPPTAAAPITVAPGGSITFSGTAGDDDALKSVEIYLRNNTTREALAADGTWGADSIAAYYRISPTNLNAASYNWSYTTAPLTPGVYDFRVRATDNLGLTTASANMGRLSVTAQVPGDAFPNGLLSFTGVDQNVEQLHLDLAGTATDDKGVQGVRVALRDLDTGRYVQPNGTMAASFATVNATLASPGATSTTFGLPIDLPTKGEYSVEAWAVDTAGQQDGSTSGATARYLVYPGDLDPRLEPSLTPQDGQVYTDSRIVVTGRAVDDVGMARVEVQILNSAGQGMNSAGVFGGSPWISAFLTSQGSPGSNFAYTSPVVPAGAYTVSIRAVDNYGQLQQPPKTIPVTVN</sequence>